<sequence length="87" mass="9259">MNQQKMTAPVRQHRDGHKTAGKSSKSRTIILLAAAKFFNWLIGEIGLCLLAVFGLLPLLGLAPWLPLPIIGGALLAVSAGIMEEVLA</sequence>
<accession>A0A9D2S2U2</accession>
<evidence type="ECO:0000256" key="2">
    <source>
        <dbReference type="SAM" id="Phobius"/>
    </source>
</evidence>
<keyword evidence="2" id="KW-0812">Transmembrane</keyword>
<proteinExistence type="predicted"/>
<comment type="caution">
    <text evidence="3">The sequence shown here is derived from an EMBL/GenBank/DDBJ whole genome shotgun (WGS) entry which is preliminary data.</text>
</comment>
<evidence type="ECO:0000313" key="3">
    <source>
        <dbReference type="EMBL" id="HJB41852.1"/>
    </source>
</evidence>
<feature type="region of interest" description="Disordered" evidence="1">
    <location>
        <begin position="1"/>
        <end position="25"/>
    </location>
</feature>
<gene>
    <name evidence="3" type="ORF">H9945_05070</name>
</gene>
<evidence type="ECO:0000313" key="4">
    <source>
        <dbReference type="Proteomes" id="UP000886803"/>
    </source>
</evidence>
<protein>
    <submittedName>
        <fullName evidence="3">Uncharacterized protein</fullName>
    </submittedName>
</protein>
<reference evidence="3" key="1">
    <citation type="journal article" date="2021" name="PeerJ">
        <title>Extensive microbial diversity within the chicken gut microbiome revealed by metagenomics and culture.</title>
        <authorList>
            <person name="Gilroy R."/>
            <person name="Ravi A."/>
            <person name="Getino M."/>
            <person name="Pursley I."/>
            <person name="Horton D.L."/>
            <person name="Alikhan N.F."/>
            <person name="Baker D."/>
            <person name="Gharbi K."/>
            <person name="Hall N."/>
            <person name="Watson M."/>
            <person name="Adriaenssens E.M."/>
            <person name="Foster-Nyarko E."/>
            <person name="Jarju S."/>
            <person name="Secka A."/>
            <person name="Antonio M."/>
            <person name="Oren A."/>
            <person name="Chaudhuri R.R."/>
            <person name="La Ragione R."/>
            <person name="Hildebrand F."/>
            <person name="Pallen M.J."/>
        </authorList>
    </citation>
    <scope>NUCLEOTIDE SEQUENCE</scope>
    <source>
        <strain evidence="3">ChiBcec8-13705</strain>
    </source>
</reference>
<keyword evidence="2" id="KW-0472">Membrane</keyword>
<keyword evidence="2" id="KW-1133">Transmembrane helix</keyword>
<feature type="transmembrane region" description="Helical" evidence="2">
    <location>
        <begin position="37"/>
        <end position="58"/>
    </location>
</feature>
<organism evidence="3 4">
    <name type="scientific">Candidatus Gemmiger avicola</name>
    <dbReference type="NCBI Taxonomy" id="2838605"/>
    <lineage>
        <taxon>Bacteria</taxon>
        <taxon>Bacillati</taxon>
        <taxon>Bacillota</taxon>
        <taxon>Clostridia</taxon>
        <taxon>Eubacteriales</taxon>
        <taxon>Gemmiger</taxon>
    </lineage>
</organism>
<feature type="transmembrane region" description="Helical" evidence="2">
    <location>
        <begin position="64"/>
        <end position="82"/>
    </location>
</feature>
<evidence type="ECO:0000256" key="1">
    <source>
        <dbReference type="SAM" id="MobiDB-lite"/>
    </source>
</evidence>
<dbReference type="Proteomes" id="UP000886803">
    <property type="component" value="Unassembled WGS sequence"/>
</dbReference>
<name>A0A9D2S2U2_9FIRM</name>
<dbReference type="EMBL" id="DWYG01000076">
    <property type="protein sequence ID" value="HJB41852.1"/>
    <property type="molecule type" value="Genomic_DNA"/>
</dbReference>
<dbReference type="AlphaFoldDB" id="A0A9D2S2U2"/>
<reference evidence="3" key="2">
    <citation type="submission" date="2021-04" db="EMBL/GenBank/DDBJ databases">
        <authorList>
            <person name="Gilroy R."/>
        </authorList>
    </citation>
    <scope>NUCLEOTIDE SEQUENCE</scope>
    <source>
        <strain evidence="3">ChiBcec8-13705</strain>
    </source>
</reference>